<comment type="caution">
    <text evidence="2">Lacks conserved residue(s) required for the propagation of feature annotation.</text>
</comment>
<evidence type="ECO:0000256" key="1">
    <source>
        <dbReference type="ARBA" id="ARBA00023175"/>
    </source>
</evidence>
<dbReference type="PROSITE" id="PS50067">
    <property type="entry name" value="KINESIN_MOTOR_2"/>
    <property type="match status" value="1"/>
</dbReference>
<reference evidence="4" key="1">
    <citation type="journal article" date="2019" name="Sci. Rep.">
        <title>Draft genome of Tanacetum cinerariifolium, the natural source of mosquito coil.</title>
        <authorList>
            <person name="Yamashiro T."/>
            <person name="Shiraishi A."/>
            <person name="Satake H."/>
            <person name="Nakayama K."/>
        </authorList>
    </citation>
    <scope>NUCLEOTIDE SEQUENCE</scope>
</reference>
<dbReference type="SUPFAM" id="SSF52540">
    <property type="entry name" value="P-loop containing nucleoside triphosphate hydrolases"/>
    <property type="match status" value="1"/>
</dbReference>
<proteinExistence type="inferred from homology"/>
<dbReference type="GO" id="GO:0005524">
    <property type="term" value="F:ATP binding"/>
    <property type="evidence" value="ECO:0007669"/>
    <property type="project" value="InterPro"/>
</dbReference>
<keyword evidence="1" id="KW-0505">Motor protein</keyword>
<dbReference type="GO" id="GO:0008017">
    <property type="term" value="F:microtubule binding"/>
    <property type="evidence" value="ECO:0007669"/>
    <property type="project" value="InterPro"/>
</dbReference>
<dbReference type="PANTHER" id="PTHR47968:SF9">
    <property type="entry name" value="KINESIN-LIKE PROTEIN KIN-7K, CHLOROPLASTIC ISOFORM X1"/>
    <property type="match status" value="1"/>
</dbReference>
<gene>
    <name evidence="4" type="ORF">Tci_063734</name>
</gene>
<dbReference type="GO" id="GO:0003777">
    <property type="term" value="F:microtubule motor activity"/>
    <property type="evidence" value="ECO:0007669"/>
    <property type="project" value="InterPro"/>
</dbReference>
<dbReference type="GO" id="GO:0007018">
    <property type="term" value="P:microtubule-based movement"/>
    <property type="evidence" value="ECO:0007669"/>
    <property type="project" value="InterPro"/>
</dbReference>
<comment type="caution">
    <text evidence="4">The sequence shown here is derived from an EMBL/GenBank/DDBJ whole genome shotgun (WGS) entry which is preliminary data.</text>
</comment>
<evidence type="ECO:0000313" key="4">
    <source>
        <dbReference type="EMBL" id="GEU91756.1"/>
    </source>
</evidence>
<evidence type="ECO:0000259" key="3">
    <source>
        <dbReference type="PROSITE" id="PS50067"/>
    </source>
</evidence>
<dbReference type="Pfam" id="PF00225">
    <property type="entry name" value="Kinesin"/>
    <property type="match status" value="1"/>
</dbReference>
<comment type="similarity">
    <text evidence="2">Belongs to the TRAFAC class myosin-kinesin ATPase superfamily. Kinesin family.</text>
</comment>
<evidence type="ECO:0000256" key="2">
    <source>
        <dbReference type="PROSITE-ProRule" id="PRU00283"/>
    </source>
</evidence>
<dbReference type="InterPro" id="IPR036961">
    <property type="entry name" value="Kinesin_motor_dom_sf"/>
</dbReference>
<protein>
    <submittedName>
        <fullName evidence="4">Kinesin-like protein KIN-7K, chloroplastic isoform X1</fullName>
    </submittedName>
</protein>
<dbReference type="AlphaFoldDB" id="A0A6L2P098"/>
<dbReference type="PANTHER" id="PTHR47968">
    <property type="entry name" value="CENTROMERE PROTEIN E"/>
    <property type="match status" value="1"/>
</dbReference>
<feature type="domain" description="Kinesin motor" evidence="3">
    <location>
        <begin position="1"/>
        <end position="123"/>
    </location>
</feature>
<dbReference type="Gene3D" id="3.40.850.10">
    <property type="entry name" value="Kinesin motor domain"/>
    <property type="match status" value="1"/>
</dbReference>
<organism evidence="4">
    <name type="scientific">Tanacetum cinerariifolium</name>
    <name type="common">Dalmatian daisy</name>
    <name type="synonym">Chrysanthemum cinerariifolium</name>
    <dbReference type="NCBI Taxonomy" id="118510"/>
    <lineage>
        <taxon>Eukaryota</taxon>
        <taxon>Viridiplantae</taxon>
        <taxon>Streptophyta</taxon>
        <taxon>Embryophyta</taxon>
        <taxon>Tracheophyta</taxon>
        <taxon>Spermatophyta</taxon>
        <taxon>Magnoliopsida</taxon>
        <taxon>eudicotyledons</taxon>
        <taxon>Gunneridae</taxon>
        <taxon>Pentapetalae</taxon>
        <taxon>asterids</taxon>
        <taxon>campanulids</taxon>
        <taxon>Asterales</taxon>
        <taxon>Asteraceae</taxon>
        <taxon>Asteroideae</taxon>
        <taxon>Anthemideae</taxon>
        <taxon>Anthemidinae</taxon>
        <taxon>Tanacetum</taxon>
    </lineage>
</organism>
<name>A0A6L2P098_TANCI</name>
<sequence length="166" mass="18789">MNMNCVLGFSIAQTFYLEYGGRREDDWSTGPVLAVGMSTFLFGQLEICATVHSQDEPIITHTYRDETTGVRRKEGSHLDKSLLTLGMVISKLTDSNAAHIPYRDSKLTQLLQSSRSGHGRVSVCISRLEEEEQAKLILKFEDRGKSDLTNLDELVNDDRKNEYQMK</sequence>
<dbReference type="InterPro" id="IPR027417">
    <property type="entry name" value="P-loop_NTPase"/>
</dbReference>
<dbReference type="InterPro" id="IPR027640">
    <property type="entry name" value="Kinesin-like_fam"/>
</dbReference>
<accession>A0A6L2P098</accession>
<dbReference type="InterPro" id="IPR001752">
    <property type="entry name" value="Kinesin_motor_dom"/>
</dbReference>
<dbReference type="EMBL" id="BKCJ010010476">
    <property type="protein sequence ID" value="GEU91756.1"/>
    <property type="molecule type" value="Genomic_DNA"/>
</dbReference>